<comment type="caution">
    <text evidence="1">The sequence shown here is derived from an EMBL/GenBank/DDBJ whole genome shotgun (WGS) entry which is preliminary data.</text>
</comment>
<reference evidence="1 2" key="1">
    <citation type="journal article" date="2014" name="Genome Announc.">
        <title>Draft Genome Sequences of Marine Flavobacterium Nonlabens Strains NR17, NR24, NR27, NR32, NR33, and Ara13.</title>
        <authorList>
            <person name="Nakanishi M."/>
            <person name="Meirelles P."/>
            <person name="Suzuki R."/>
            <person name="Takatani N."/>
            <person name="Mino S."/>
            <person name="Suda W."/>
            <person name="Oshima K."/>
            <person name="Hattori M."/>
            <person name="Ohkuma M."/>
            <person name="Hosokawa M."/>
            <person name="Miyashita K."/>
            <person name="Thompson F.L."/>
            <person name="Niwa A."/>
            <person name="Sawabe T."/>
            <person name="Sawabe T."/>
        </authorList>
    </citation>
    <scope>NUCLEOTIDE SEQUENCE [LARGE SCALE GENOMIC DNA]</scope>
    <source>
        <strain evidence="2">JCM19314</strain>
    </source>
</reference>
<gene>
    <name evidence="1" type="ORF">JCM19314_3724</name>
</gene>
<organism evidence="1 2">
    <name type="scientific">Nonlabens ulvanivorans</name>
    <name type="common">Persicivirga ulvanivorans</name>
    <dbReference type="NCBI Taxonomy" id="906888"/>
    <lineage>
        <taxon>Bacteria</taxon>
        <taxon>Pseudomonadati</taxon>
        <taxon>Bacteroidota</taxon>
        <taxon>Flavobacteriia</taxon>
        <taxon>Flavobacteriales</taxon>
        <taxon>Flavobacteriaceae</taxon>
        <taxon>Nonlabens</taxon>
    </lineage>
</organism>
<evidence type="ECO:0000313" key="2">
    <source>
        <dbReference type="Proteomes" id="UP000029226"/>
    </source>
</evidence>
<evidence type="ECO:0000313" key="1">
    <source>
        <dbReference type="EMBL" id="GAK99679.1"/>
    </source>
</evidence>
<dbReference type="AlphaFoldDB" id="A0A090Q9B7"/>
<protein>
    <submittedName>
        <fullName evidence="1">Uncharacterized protein</fullName>
    </submittedName>
</protein>
<name>A0A090Q9B7_NONUL</name>
<dbReference type="EMBL" id="BBMM01000002">
    <property type="protein sequence ID" value="GAK99679.1"/>
    <property type="molecule type" value="Genomic_DNA"/>
</dbReference>
<sequence>MLYRMPLSQSKFDFLSKNRYLYLLCTPLKLSKFEQVK</sequence>
<dbReference type="Proteomes" id="UP000029226">
    <property type="component" value="Unassembled WGS sequence"/>
</dbReference>
<proteinExistence type="predicted"/>
<accession>A0A090Q9B7</accession>